<proteinExistence type="predicted"/>
<dbReference type="InterPro" id="IPR044924">
    <property type="entry name" value="HAD-SF_hydro_IA_REG-2-like_cap"/>
</dbReference>
<dbReference type="Gene3D" id="1.10.150.720">
    <property type="entry name" value="Haloacid dehalogenase-like hydrolase"/>
    <property type="match status" value="1"/>
</dbReference>
<dbReference type="InterPro" id="IPR036412">
    <property type="entry name" value="HAD-like_sf"/>
</dbReference>
<name>A0A9P6GQA0_9PLEO</name>
<dbReference type="GO" id="GO:0005634">
    <property type="term" value="C:nucleus"/>
    <property type="evidence" value="ECO:0007669"/>
    <property type="project" value="TreeGrafter"/>
</dbReference>
<dbReference type="Gene3D" id="3.40.50.1000">
    <property type="entry name" value="HAD superfamily/HAD-like"/>
    <property type="match status" value="1"/>
</dbReference>
<sequence>MHATQPLQGAGYNRFSKNLLLCFDAFGTLYKPNVGIPAAYALAAQRHGINCAADAASSMPIEQWTPAEYKPVSESFKQSYKRQSSENPNYGKETGLGAQKWWANVIRGTFQPFLKPQEEVPDALVAELLKLYSSSEGYTLFPDAKALFDKLRQARAQPSTSPWRWEKIVVGVISNSDDRVPSILSSLGLNVQPRRVGSEIGPIADSEDISFVVHSYDVGVEKPDKRIFNAARDLGKALGSMDECHKLYVGDSIGQDYLGATNAEWQSLLIDRNYKLGGGKREVESKAPLETRSIELVDNWVHVVRGLDELVEYDKYIEARWELKSKRSSPGKEA</sequence>
<accession>A0A9P6GQA0</accession>
<dbReference type="Pfam" id="PF00702">
    <property type="entry name" value="Hydrolase"/>
    <property type="match status" value="1"/>
</dbReference>
<comment type="caution">
    <text evidence="1">The sequence shown here is derived from an EMBL/GenBank/DDBJ whole genome shotgun (WGS) entry which is preliminary data.</text>
</comment>
<keyword evidence="2" id="KW-1185">Reference proteome</keyword>
<dbReference type="AlphaFoldDB" id="A0A9P6GQA0"/>
<organism evidence="1 2">
    <name type="scientific">Paraphaeosphaeria minitans</name>
    <dbReference type="NCBI Taxonomy" id="565426"/>
    <lineage>
        <taxon>Eukaryota</taxon>
        <taxon>Fungi</taxon>
        <taxon>Dikarya</taxon>
        <taxon>Ascomycota</taxon>
        <taxon>Pezizomycotina</taxon>
        <taxon>Dothideomycetes</taxon>
        <taxon>Pleosporomycetidae</taxon>
        <taxon>Pleosporales</taxon>
        <taxon>Massarineae</taxon>
        <taxon>Didymosphaeriaceae</taxon>
        <taxon>Paraphaeosphaeria</taxon>
    </lineage>
</organism>
<dbReference type="SUPFAM" id="SSF56784">
    <property type="entry name" value="HAD-like"/>
    <property type="match status" value="1"/>
</dbReference>
<dbReference type="EMBL" id="WJXW01000002">
    <property type="protein sequence ID" value="KAF9739887.1"/>
    <property type="molecule type" value="Genomic_DNA"/>
</dbReference>
<evidence type="ECO:0000313" key="2">
    <source>
        <dbReference type="Proteomes" id="UP000756921"/>
    </source>
</evidence>
<dbReference type="InterPro" id="IPR023214">
    <property type="entry name" value="HAD_sf"/>
</dbReference>
<evidence type="ECO:0000313" key="1">
    <source>
        <dbReference type="EMBL" id="KAF9739887.1"/>
    </source>
</evidence>
<dbReference type="OrthoDB" id="444127at2759"/>
<reference evidence="1" key="1">
    <citation type="journal article" date="2020" name="Mol. Plant Microbe Interact.">
        <title>Genome Sequence of the Biocontrol Agent Coniothyrium minitans strain Conio (IMI 134523).</title>
        <authorList>
            <person name="Patel D."/>
            <person name="Shittu T.A."/>
            <person name="Baroncelli R."/>
            <person name="Muthumeenakshi S."/>
            <person name="Osborne T.H."/>
            <person name="Janganan T.K."/>
            <person name="Sreenivasaprasad S."/>
        </authorList>
    </citation>
    <scope>NUCLEOTIDE SEQUENCE</scope>
    <source>
        <strain evidence="1">Conio</strain>
    </source>
</reference>
<gene>
    <name evidence="1" type="ORF">PMIN01_02522</name>
</gene>
<dbReference type="InterPro" id="IPR051828">
    <property type="entry name" value="HAD-like_hydrolase_domain"/>
</dbReference>
<dbReference type="PANTHER" id="PTHR46191:SF2">
    <property type="entry name" value="HALOACID DEHALOGENASE-LIKE HYDROLASE DOMAIN-CONTAINING PROTEIN 3"/>
    <property type="match status" value="1"/>
</dbReference>
<dbReference type="PANTHER" id="PTHR46191">
    <property type="match status" value="1"/>
</dbReference>
<dbReference type="Proteomes" id="UP000756921">
    <property type="component" value="Unassembled WGS sequence"/>
</dbReference>
<evidence type="ECO:0008006" key="3">
    <source>
        <dbReference type="Google" id="ProtNLM"/>
    </source>
</evidence>
<protein>
    <recommendedName>
        <fullName evidence="3">Haloacid dehalogenase</fullName>
    </recommendedName>
</protein>